<dbReference type="GO" id="GO:0043130">
    <property type="term" value="F:ubiquitin binding"/>
    <property type="evidence" value="ECO:0007669"/>
    <property type="project" value="InterPro"/>
</dbReference>
<feature type="zinc finger region" description="UBR-type" evidence="6">
    <location>
        <begin position="1424"/>
        <end position="1492"/>
    </location>
</feature>
<feature type="domain" description="UBR-type" evidence="9">
    <location>
        <begin position="1424"/>
        <end position="1492"/>
    </location>
</feature>
<dbReference type="Gene3D" id="1.10.1900.10">
    <property type="entry name" value="c-terminal domain of poly(a) binding protein"/>
    <property type="match status" value="1"/>
</dbReference>
<dbReference type="SUPFAM" id="SSF63570">
    <property type="entry name" value="PABC (PABP) domain"/>
    <property type="match status" value="1"/>
</dbReference>
<feature type="compositionally biased region" description="Acidic residues" evidence="7">
    <location>
        <begin position="2257"/>
        <end position="2316"/>
    </location>
</feature>
<protein>
    <submittedName>
        <fullName evidence="11">Hyperplastic disc</fullName>
    </submittedName>
</protein>
<comment type="caution">
    <text evidence="11">The sequence shown here is derived from an EMBL/GenBank/DDBJ whole genome shotgun (WGS) entry which is preliminary data.</text>
</comment>
<dbReference type="CDD" id="cd14423">
    <property type="entry name" value="CUE_UBR5"/>
    <property type="match status" value="1"/>
</dbReference>
<dbReference type="PROSITE" id="PS51309">
    <property type="entry name" value="PABC"/>
    <property type="match status" value="1"/>
</dbReference>
<keyword evidence="3 5" id="KW-0833">Ubl conjugation pathway</keyword>
<dbReference type="SMART" id="SM00517">
    <property type="entry name" value="PolyA"/>
    <property type="match status" value="1"/>
</dbReference>
<dbReference type="Pfam" id="PF11547">
    <property type="entry name" value="E3_UbLigase_EDD"/>
    <property type="match status" value="1"/>
</dbReference>
<dbReference type="Proteomes" id="UP000316759">
    <property type="component" value="Unassembled WGS sequence"/>
</dbReference>
<dbReference type="Gene3D" id="3.90.1750.10">
    <property type="entry name" value="Hect, E3 ligase catalytic domains"/>
    <property type="match status" value="1"/>
</dbReference>
<feature type="compositionally biased region" description="Low complexity" evidence="7">
    <location>
        <begin position="301"/>
        <end position="315"/>
    </location>
</feature>
<sequence>MSSLFLFARDQFKAVQSPAQVQNDLNKKLKEFSEQIKKDGVSIPDVLRPLTQHAVVQCVFGPAHLAFRLEDGRVCRVSYSLRTDRASSKADIKKNGSSRAESPNTLRDGSSGRTGTGQYTLRSYRSPLSMLSRTSRGISFLREMQRQGICLARPVASQISASEVPESLVEECQAVLEGKSRQLIIRELQHTNLDVNMAVNNLLSRDDETEQSNIGSGDGGTIGNGEDWEDDSVDILSLFEYPDGRMLLDSDSMIPDELIEPPTSPRPRGDLPFDYDCGFLSDRRKRRRIYSRTAEIYTSRTLGGSTDSTTTRSGLMDSVSSGAHGDENTDSSKQNSVSTRHHIQLGDQLEFWRGPDEQDDEIRFKAISALHSELVGLSIHGDLRQWRWTDAVPFVSSDTRTQSKQTISLEGWEGISYESNARGPTVYYHPRVPSLDLLDDRVVQLSGCSTRATVLTSSGKLATWMDESLTISLPLSSSNSAQSSNAHSGLLSFEHRATHFPDLRDEVVVELRTAPLITVIRCLSGAVFWWGVYPPYMRQRTIERSRQHRTNATSRASGTSGIKSGVRQERSVKRAAQTMSSGVTPGTFVRMKSAPIFHAGAVGFTVVAGVPKVGILLEDAWKITDTCRFRVNTALSSTSVMGLHNVANDGTSSVCGAADDMSQHILTCPHALSANTGSTVGMGSVSYPTHASASASGSAAASPSVASGSDQLTNNGTGSLNFQEMPPPPSPASSTCSDQSGPVRVSPGTFKRKKVPSSSSDRGDCDMSSRTGRGRSADREFQSGSSSISGAIRRLSSSTDAPNQSTELCAKMSSENPSTPVSITIEEDWGLRDVIFVEDGRTQPVGIVLKVDGNIAAVKFLKDQERACLAANCVYSPVCNLVNSILSGNGGTQSHPLVGGGASGLTAFASGLSTSAMPDPMAWINDCRLLRKDDLAVVRYAGSSRVPEFVQRTPRRIPNLGLVRGTDAIRAKVLTLVPENNRIHVVVEQGVPPSVCLAYQVYNLSGRITLNHMLPSTFRLQASSLDLENTTLTCPSEPPLLLRDGSGLVYPFVPSTRSGSGAVQETGTNSLMFLDLPPVQCAAFAWVPSQLTSPVPGAIGLTSSSSRGQANKSSTGQSLPTRCLLGLVIVRDLPLMQHVLRANDAQVERLLSPDNVLPIETTRNLAFEVVDGQRNLIHMAVTMCAPQSNCETSSEWAAKLDSVLSGPVQLIPFSSNDSKDRETKPDSANGSVNVRPSSTFWSSIARTTTTSQSSGLSVHELFIRSSIEAASVAAAAAAAAASTGGTQLRSDDRDPRSALANGTNFWHLPPVRKDDLTRRTASYRIIRLLLESRQLRPYLVQLLTARNTENLTPFMLAVKCRAYAVAQFIYETIQCLSLLPLSPLGVMESSLTSNDEMRSIGREFFFPVDSHPDDSPLFLLCYNDTCSFTWTGPDHIRQDIFECRTCGLMDSLCCCTECARVCHRGHDCRLKRTSPTAYCDCWEKCRCQSLIAGAQAPRHELFYQLLRGTELIRLVNSRNEHLLLFLVKCVERQLREQKQYRPSRRRIGSVSGRSTGVSASGTGASTGTILTSQGASWDCPREGGQAGASTGTEEPDHDLDPPRFARSALELALDSPIAVHSILSLDSNTRPTHYPAAVKSAARKDEENLVFTQAAATQLDDFVFTLICKCPTEMVDTLVSTINRHMATDVPGITSKSDRPAASHSFLSRPRNPSADQMRIVAGRFVRSVARIYTTMSLELTADHKKKKNRLLLTQLAPLDVCRHVFSRLAPVALVELPQLAAGLLTPVRTGTLRPSVPFSLMTQSADAVQGLEQFFALERSGQSRHRLLQLADHQRIIESGGHAAEPHGILFRSAEENRTNRSEAHDLPQTTYRSMTSELQTLPTPSSCTQSHRPTVVSSLHVQLSMPDESTSHTAVAVAEVVNTCNPTTFGSASLNDPSVLTMQMQSTIRDIDHDRESSGPHDETDHSDPRLVDSAAHPFEMSEFSHNNLDNEERQSHTRSFRRSLRRPYDVLSNTTDVLDEGVCDPSVLEPTPDGGEQTPDTSSSVPCIRRPQIAEVYSTSDGYPKRRRTATPASGSPTRLTYEVSTFPVPQESNVSVPEEDESKVPYSLLDTDDPASQASSTGATVATIGGSTMDFDQGSDITNGSVETVFNNRVERTVNSEFTVNSLSLRPEQVESVPDLPTPVELTGAGRSDEFNYGELLNSVVNVYQSTLPESSTDVVGGRQAEDCLNSGARPLRMDYSNVDDASDGQVSDSDEDDDQDDGEDDDGDGNGDEDDEETEDEDAEEDGYNDDDGDELIEGEDDDDDDEENDDDSSHHSDASSVDAGSRSTSPTWTTWPRNSVFSRLSSRGQSSSGNIEDNNAPVTSSSAGLSVTSRRITNTDLVNTSTNLTTTNNTASTAASGQPPVRAGLNSGRRTVPSIISLLPTSSASNSSPALIVSTSGTSGSNALPNADSTCTPGSSSENGCIIHTQVSLSRAFGCLMRVIADLIVELHEDITSMSTMRRCASVPSAMILGPSVYEQQRQQHPYNTSASSNANSVNIPPSSSGTNLHPLTLLLSSPMSSTNLTSSSAATLNARCFGPTLPDYQRGHLNQSGQTSGAHALNFGSSSSALTRLTPTLRSTHGAKGSLLSHVELAELVAAVGVVLCPIWQWLTHALDNLEAQLRYSAAWNAQFPGKQTPSAHGNPMPTAADAGTSTNSAIRRDWSSASPSSNRQSLSRSTTGRFPTSGSSTTGVNYRTEEDSHGSVQPTVLGQRHDFLSYVFSLMRATSGDHGDSVPFIGVPMHKHLAYVLDALVYFFKAFESAWPSGLTPQLMELGHTLGVGGSSHAIDVTTSQLSGRGFAGGLDKNSGPRDPTNAFVSLENTSQMLIGRMAQHEDTFFQRSESVLSLSGLGLDLVETALTESLPLALQPHRLHPTATRTDLFGSARFPSADLHNASACDQGPSVWPLQLNSGSSAWGDRVLGGGIRALTSDEKCSSNAGEKKKHIAYLEGEQLLIGGGFLDSIGHPATLLSRWCLSLEFFGRHFSNDVGAEHRSYILELGGFTVKEARFRKHMERLRNTERRDLTLEVERERASLILGTVRQLNTEYAKRQSQTANQSPISGGLNTPPAGIGRYSMSYNPLSQHSSSGSGTLRTSASGNSPVAVAFLLGTTTDSPLLGTLFGASPAPSAPLTSSAPLSQNQPAILSCHRIKVMFKDEPGEGSGVARSFFTAFSEAILSQESLPQLNALLTPINASTATLANTSTTPTTTTPQNYVNTPFHHRHYTSPGRPYGSLSAAATRVLTSSMTATSASNSTTVNSLTTNTNTSATSISRPGSPTRVTFSYSARSLDSSTSVPVPIYSNHVSNCSSGGGRLSSSRARTSAWRRAGGLSAQAAPFYPTITPTPVHFSALPPPPPPPPLPRLRLSRSRSPVALNNSLPASPTHTVASVVSGELPSVDQDANALFPDTSPSSQNQIRSDSVPLMRPSFSVNSTTASPSPSTASPASSRPISPIQSDPEHPVSAQTDINLLDQQSVGNRLFSQVYLLTRSNGLASRITGMLLELPATEHMVLLENDDALMNRVEEARAVLTMAEAGERDRSCNIEQPLSPVSTPQQQPILERLVKWRGSSGSATAKNTPTVCSVSTASIPDCNVTNPERVPLFWQPGLQGYYFPRAVPGTNVTPPVSVDPVKLAFRYSLYRGVGRVIGLCLLTNETCPLHLSRPVLKYILGRVLHWHDFAFYDPTTFEGLRQLLRHTLQDQKEKLEGSVADYNLTFSLIPSVEEGGLNNEPGRPSPTNGSHQLAPQGDDIEVNESNVYEFVKRYTEFKMIEAVREPLEQMRLGVFDILPRNALDRLTAEDLRLLLNGAGEIDVDVLASYTTFHNETGVSSTDVKSAESVDGVARLKRWFWTTVRNMDNRQRQDLLYFWTSSPALPASSQGFQPMPSITIRPADDHHLPSANTCISRLYLPLYSSRHILREKLLQAIEVKSFGFV</sequence>
<dbReference type="GO" id="GO:0034450">
    <property type="term" value="F:ubiquitin-ubiquitin ligase activity"/>
    <property type="evidence" value="ECO:0007669"/>
    <property type="project" value="TreeGrafter"/>
</dbReference>
<feature type="region of interest" description="Disordered" evidence="7">
    <location>
        <begin position="3770"/>
        <end position="3794"/>
    </location>
</feature>
<dbReference type="PANTHER" id="PTHR46276">
    <property type="entry name" value="E3 UBIQUITIN-PROTEIN LIGASE UBR5"/>
    <property type="match status" value="1"/>
</dbReference>
<dbReference type="STRING" id="46835.A0A504YLM9"/>
<feature type="compositionally biased region" description="Low complexity" evidence="7">
    <location>
        <begin position="3480"/>
        <end position="3495"/>
    </location>
</feature>
<feature type="compositionally biased region" description="Polar residues" evidence="7">
    <location>
        <begin position="2726"/>
        <end position="2741"/>
    </location>
</feature>
<keyword evidence="2" id="KW-0863">Zinc-finger</keyword>
<dbReference type="GO" id="GO:0008270">
    <property type="term" value="F:zinc ion binding"/>
    <property type="evidence" value="ECO:0007669"/>
    <property type="project" value="UniProtKB-KW"/>
</dbReference>
<evidence type="ECO:0000256" key="3">
    <source>
        <dbReference type="ARBA" id="ARBA00022786"/>
    </source>
</evidence>
<feature type="compositionally biased region" description="Low complexity" evidence="7">
    <location>
        <begin position="691"/>
        <end position="709"/>
    </location>
</feature>
<feature type="region of interest" description="Disordered" evidence="7">
    <location>
        <begin position="207"/>
        <end position="227"/>
    </location>
</feature>
<feature type="domain" description="HECT" evidence="8">
    <location>
        <begin position="3685"/>
        <end position="3981"/>
    </location>
</feature>
<feature type="compositionally biased region" description="Low complexity" evidence="7">
    <location>
        <begin position="3295"/>
        <end position="3320"/>
    </location>
</feature>
<dbReference type="Pfam" id="PF00632">
    <property type="entry name" value="HECT"/>
    <property type="match status" value="1"/>
</dbReference>
<feature type="compositionally biased region" description="Polar residues" evidence="7">
    <location>
        <begin position="550"/>
        <end position="562"/>
    </location>
</feature>
<dbReference type="CDD" id="cd19675">
    <property type="entry name" value="UBR-box_UBR5"/>
    <property type="match status" value="1"/>
</dbReference>
<feature type="compositionally biased region" description="Low complexity" evidence="7">
    <location>
        <begin position="2324"/>
        <end position="2359"/>
    </location>
</feature>
<feature type="region of interest" description="Disordered" evidence="7">
    <location>
        <begin position="1540"/>
        <end position="1602"/>
    </location>
</feature>
<feature type="region of interest" description="Disordered" evidence="7">
    <location>
        <begin position="88"/>
        <end position="119"/>
    </location>
</feature>
<evidence type="ECO:0000259" key="8">
    <source>
        <dbReference type="PROSITE" id="PS50237"/>
    </source>
</evidence>
<feature type="region of interest" description="Disordered" evidence="7">
    <location>
        <begin position="1212"/>
        <end position="1232"/>
    </location>
</feature>
<feature type="active site" description="Glycyl thioester intermediate" evidence="5">
    <location>
        <position position="3950"/>
    </location>
</feature>
<dbReference type="InterPro" id="IPR047503">
    <property type="entry name" value="UBR-box_UBR5"/>
</dbReference>
<evidence type="ECO:0000256" key="5">
    <source>
        <dbReference type="PROSITE-ProRule" id="PRU00104"/>
    </source>
</evidence>
<dbReference type="Gene3D" id="1.10.8.10">
    <property type="entry name" value="DNA helicase RuvA subunit, C-terminal domain"/>
    <property type="match status" value="1"/>
</dbReference>
<name>A0A504YLM9_FASGI</name>
<feature type="compositionally biased region" description="Low complexity" evidence="7">
    <location>
        <begin position="2384"/>
        <end position="2406"/>
    </location>
</feature>
<dbReference type="PROSITE" id="PS51157">
    <property type="entry name" value="ZF_UBR"/>
    <property type="match status" value="1"/>
</dbReference>
<evidence type="ECO:0000256" key="2">
    <source>
        <dbReference type="ARBA" id="ARBA00022771"/>
    </source>
</evidence>
<feature type="compositionally biased region" description="Polar residues" evidence="7">
    <location>
        <begin position="1101"/>
        <end position="1117"/>
    </location>
</feature>
<feature type="compositionally biased region" description="Polar residues" evidence="7">
    <location>
        <begin position="2360"/>
        <end position="2382"/>
    </location>
</feature>
<feature type="compositionally biased region" description="Low complexity" evidence="7">
    <location>
        <begin position="2534"/>
        <end position="2551"/>
    </location>
</feature>
<dbReference type="OrthoDB" id="298098at2759"/>
<feature type="region of interest" description="Disordered" evidence="7">
    <location>
        <begin position="1690"/>
        <end position="1711"/>
    </location>
</feature>
<dbReference type="GO" id="GO:0005737">
    <property type="term" value="C:cytoplasm"/>
    <property type="evidence" value="ECO:0007669"/>
    <property type="project" value="TreeGrafter"/>
</dbReference>
<dbReference type="Gene3D" id="3.30.2160.10">
    <property type="entry name" value="Hect, E3 ligase catalytic domain"/>
    <property type="match status" value="1"/>
</dbReference>
<dbReference type="SMART" id="SM00396">
    <property type="entry name" value="ZnF_UBR1"/>
    <property type="match status" value="1"/>
</dbReference>
<feature type="region of interest" description="Disordered" evidence="7">
    <location>
        <begin position="1098"/>
        <end position="1117"/>
    </location>
</feature>
<dbReference type="GO" id="GO:0000209">
    <property type="term" value="P:protein polyubiquitination"/>
    <property type="evidence" value="ECO:0007669"/>
    <property type="project" value="TreeGrafter"/>
</dbReference>
<feature type="compositionally biased region" description="Low complexity" evidence="7">
    <location>
        <begin position="2711"/>
        <end position="2725"/>
    </location>
</feature>
<feature type="region of interest" description="Disordered" evidence="7">
    <location>
        <begin position="544"/>
        <end position="570"/>
    </location>
</feature>
<evidence type="ECO:0000256" key="6">
    <source>
        <dbReference type="PROSITE-ProRule" id="PRU00508"/>
    </source>
</evidence>
<evidence type="ECO:0000313" key="11">
    <source>
        <dbReference type="EMBL" id="TPP62213.1"/>
    </source>
</evidence>
<dbReference type="InterPro" id="IPR002004">
    <property type="entry name" value="PABP_HYD_C"/>
</dbReference>
<dbReference type="PROSITE" id="PS50237">
    <property type="entry name" value="HECT"/>
    <property type="match status" value="1"/>
</dbReference>
<feature type="region of interest" description="Disordered" evidence="7">
    <location>
        <begin position="3447"/>
        <end position="3509"/>
    </location>
</feature>
<dbReference type="InterPro" id="IPR000569">
    <property type="entry name" value="HECT_dom"/>
</dbReference>
<keyword evidence="12" id="KW-1185">Reference proteome</keyword>
<accession>A0A504YLM9</accession>
<feature type="compositionally biased region" description="Polar residues" evidence="7">
    <location>
        <begin position="3456"/>
        <end position="3466"/>
    </location>
</feature>
<feature type="compositionally biased region" description="Polar residues" evidence="7">
    <location>
        <begin position="710"/>
        <end position="722"/>
    </location>
</feature>
<dbReference type="GO" id="GO:0005634">
    <property type="term" value="C:nucleus"/>
    <property type="evidence" value="ECO:0007669"/>
    <property type="project" value="TreeGrafter"/>
</dbReference>
<keyword evidence="4" id="KW-0862">Zinc</keyword>
<feature type="region of interest" description="Disordered" evidence="7">
    <location>
        <begin position="2682"/>
        <end position="2755"/>
    </location>
</feature>
<dbReference type="GO" id="GO:0003723">
    <property type="term" value="F:RNA binding"/>
    <property type="evidence" value="ECO:0007669"/>
    <property type="project" value="InterPro"/>
</dbReference>
<evidence type="ECO:0000256" key="4">
    <source>
        <dbReference type="ARBA" id="ARBA00022833"/>
    </source>
</evidence>
<dbReference type="Gene3D" id="3.30.2410.10">
    <property type="entry name" value="Hect, E3 ligase catalytic domain"/>
    <property type="match status" value="1"/>
</dbReference>
<proteinExistence type="predicted"/>
<evidence type="ECO:0000313" key="12">
    <source>
        <dbReference type="Proteomes" id="UP000316759"/>
    </source>
</evidence>
<feature type="region of interest" description="Disordered" evidence="7">
    <location>
        <begin position="3295"/>
        <end position="3325"/>
    </location>
</feature>
<feature type="region of interest" description="Disordered" evidence="7">
    <location>
        <begin position="2529"/>
        <end position="2551"/>
    </location>
</feature>
<evidence type="ECO:0000256" key="7">
    <source>
        <dbReference type="SAM" id="MobiDB-lite"/>
    </source>
</evidence>
<feature type="compositionally biased region" description="Low complexity" evidence="7">
    <location>
        <begin position="1548"/>
        <end position="1569"/>
    </location>
</feature>
<dbReference type="InterPro" id="IPR003126">
    <property type="entry name" value="Znf_UBR"/>
</dbReference>
<gene>
    <name evidence="11" type="ORF">FGIG_02550</name>
</gene>
<reference evidence="11 12" key="1">
    <citation type="submission" date="2019-04" db="EMBL/GenBank/DDBJ databases">
        <title>Annotation for the trematode Fasciola gigantica.</title>
        <authorList>
            <person name="Choi Y.-J."/>
        </authorList>
    </citation>
    <scope>NUCLEOTIDE SEQUENCE [LARGE SCALE GENOMIC DNA]</scope>
    <source>
        <strain evidence="11">Uganda_cow_1</strain>
    </source>
</reference>
<organism evidence="11 12">
    <name type="scientific">Fasciola gigantica</name>
    <name type="common">Giant liver fluke</name>
    <dbReference type="NCBI Taxonomy" id="46835"/>
    <lineage>
        <taxon>Eukaryota</taxon>
        <taxon>Metazoa</taxon>
        <taxon>Spiralia</taxon>
        <taxon>Lophotrochozoa</taxon>
        <taxon>Platyhelminthes</taxon>
        <taxon>Trematoda</taxon>
        <taxon>Digenea</taxon>
        <taxon>Plagiorchiida</taxon>
        <taxon>Echinostomata</taxon>
        <taxon>Echinostomatoidea</taxon>
        <taxon>Fasciolidae</taxon>
        <taxon>Fasciola</taxon>
    </lineage>
</organism>
<feature type="compositionally biased region" description="Low complexity" evidence="7">
    <location>
        <begin position="783"/>
        <end position="798"/>
    </location>
</feature>
<evidence type="ECO:0000259" key="10">
    <source>
        <dbReference type="PROSITE" id="PS51309"/>
    </source>
</evidence>
<feature type="compositionally biased region" description="Polar residues" evidence="7">
    <location>
        <begin position="3124"/>
        <end position="3143"/>
    </location>
</feature>
<dbReference type="SUPFAM" id="SSF56204">
    <property type="entry name" value="Hect, E3 ligase catalytic domain"/>
    <property type="match status" value="1"/>
</dbReference>
<feature type="domain" description="PABC" evidence="10">
    <location>
        <begin position="3503"/>
        <end position="3582"/>
    </location>
</feature>
<dbReference type="SMART" id="SM00119">
    <property type="entry name" value="HECTc"/>
    <property type="match status" value="1"/>
</dbReference>
<keyword evidence="1" id="KW-0479">Metal-binding</keyword>
<dbReference type="InterPro" id="IPR036053">
    <property type="entry name" value="PABP-dom"/>
</dbReference>
<feature type="region of interest" description="Disordered" evidence="7">
    <location>
        <begin position="301"/>
        <end position="340"/>
    </location>
</feature>
<dbReference type="GO" id="GO:0090263">
    <property type="term" value="P:positive regulation of canonical Wnt signaling pathway"/>
    <property type="evidence" value="ECO:0007669"/>
    <property type="project" value="TreeGrafter"/>
</dbReference>
<feature type="region of interest" description="Disordered" evidence="7">
    <location>
        <begin position="689"/>
        <end position="804"/>
    </location>
</feature>
<dbReference type="EMBL" id="SUNJ01007166">
    <property type="protein sequence ID" value="TPP62213.1"/>
    <property type="molecule type" value="Genomic_DNA"/>
</dbReference>
<evidence type="ECO:0000259" key="9">
    <source>
        <dbReference type="PROSITE" id="PS51157"/>
    </source>
</evidence>
<feature type="region of interest" description="Disordered" evidence="7">
    <location>
        <begin position="2023"/>
        <end position="2083"/>
    </location>
</feature>
<feature type="region of interest" description="Disordered" evidence="7">
    <location>
        <begin position="1954"/>
        <end position="1973"/>
    </location>
</feature>
<dbReference type="Pfam" id="PF00658">
    <property type="entry name" value="MLLE"/>
    <property type="match status" value="1"/>
</dbReference>
<dbReference type="PANTHER" id="PTHR46276:SF1">
    <property type="entry name" value="E3 UBIQUITIN-PROTEIN LIGASE UBR5"/>
    <property type="match status" value="1"/>
</dbReference>
<feature type="compositionally biased region" description="Polar residues" evidence="7">
    <location>
        <begin position="95"/>
        <end position="119"/>
    </location>
</feature>
<dbReference type="InterPro" id="IPR035983">
    <property type="entry name" value="Hect_E3_ubiquitin_ligase"/>
</dbReference>
<feature type="region of interest" description="Disordered" evidence="7">
    <location>
        <begin position="3120"/>
        <end position="3143"/>
    </location>
</feature>
<evidence type="ECO:0000256" key="1">
    <source>
        <dbReference type="ARBA" id="ARBA00022723"/>
    </source>
</evidence>
<feature type="region of interest" description="Disordered" evidence="7">
    <location>
        <begin position="2234"/>
        <end position="2418"/>
    </location>
</feature>
<dbReference type="InterPro" id="IPR024725">
    <property type="entry name" value="UBR5_UBA"/>
</dbReference>